<dbReference type="InterPro" id="IPR035994">
    <property type="entry name" value="Nucleoside_phosphorylase_sf"/>
</dbReference>
<dbReference type="AlphaFoldDB" id="A0A3M2RZ35"/>
<evidence type="ECO:0000313" key="3">
    <source>
        <dbReference type="Proteomes" id="UP000277212"/>
    </source>
</evidence>
<proteinExistence type="predicted"/>
<dbReference type="GO" id="GO:0003824">
    <property type="term" value="F:catalytic activity"/>
    <property type="evidence" value="ECO:0007669"/>
    <property type="project" value="InterPro"/>
</dbReference>
<dbReference type="GO" id="GO:0055085">
    <property type="term" value="P:transmembrane transport"/>
    <property type="evidence" value="ECO:0007669"/>
    <property type="project" value="InterPro"/>
</dbReference>
<keyword evidence="1" id="KW-0732">Signal</keyword>
<gene>
    <name evidence="2" type="ORF">CDV36_009816</name>
</gene>
<name>A0A3M2RZ35_9HYPO</name>
<reference evidence="2 3" key="1">
    <citation type="submission" date="2017-06" db="EMBL/GenBank/DDBJ databases">
        <title>Comparative genomic analysis of Ambrosia Fusariam Clade fungi.</title>
        <authorList>
            <person name="Stajich J.E."/>
            <person name="Carrillo J."/>
            <person name="Kijimoto T."/>
            <person name="Eskalen A."/>
            <person name="O'Donnell K."/>
            <person name="Kasson M."/>
        </authorList>
    </citation>
    <scope>NUCLEOTIDE SEQUENCE [LARGE SCALE GENOMIC DNA]</scope>
    <source>
        <strain evidence="2">UCR3666</strain>
    </source>
</reference>
<accession>A0A3M2RZ35</accession>
<dbReference type="Pfam" id="PF06516">
    <property type="entry name" value="NUP"/>
    <property type="match status" value="1"/>
</dbReference>
<dbReference type="EMBL" id="NKUJ01000199">
    <property type="protein sequence ID" value="RMJ10541.1"/>
    <property type="molecule type" value="Genomic_DNA"/>
</dbReference>
<dbReference type="PANTHER" id="PTHR38643">
    <property type="entry name" value="PURINE NUCLEOSIDE PERMEASE C285.05-RELATED"/>
    <property type="match status" value="1"/>
</dbReference>
<organism evidence="2 3">
    <name type="scientific">Fusarium kuroshium</name>
    <dbReference type="NCBI Taxonomy" id="2010991"/>
    <lineage>
        <taxon>Eukaryota</taxon>
        <taxon>Fungi</taxon>
        <taxon>Dikarya</taxon>
        <taxon>Ascomycota</taxon>
        <taxon>Pezizomycotina</taxon>
        <taxon>Sordariomycetes</taxon>
        <taxon>Hypocreomycetidae</taxon>
        <taxon>Hypocreales</taxon>
        <taxon>Nectriaceae</taxon>
        <taxon>Fusarium</taxon>
        <taxon>Fusarium solani species complex</taxon>
    </lineage>
</organism>
<evidence type="ECO:0008006" key="4">
    <source>
        <dbReference type="Google" id="ProtNLM"/>
    </source>
</evidence>
<dbReference type="GO" id="GO:0005783">
    <property type="term" value="C:endoplasmic reticulum"/>
    <property type="evidence" value="ECO:0007669"/>
    <property type="project" value="TreeGrafter"/>
</dbReference>
<dbReference type="Gene3D" id="3.40.50.1580">
    <property type="entry name" value="Nucleoside phosphorylase domain"/>
    <property type="match status" value="1"/>
</dbReference>
<keyword evidence="3" id="KW-1185">Reference proteome</keyword>
<feature type="signal peptide" evidence="1">
    <location>
        <begin position="1"/>
        <end position="24"/>
    </location>
</feature>
<protein>
    <recommendedName>
        <fullName evidence="4">Purine nucleoside permease</fullName>
    </recommendedName>
</protein>
<dbReference type="STRING" id="2010991.A0A3M2RZ35"/>
<dbReference type="OrthoDB" id="2331083at2759"/>
<evidence type="ECO:0000256" key="1">
    <source>
        <dbReference type="SAM" id="SignalP"/>
    </source>
</evidence>
<dbReference type="PANTHER" id="PTHR38643:SF1">
    <property type="entry name" value="PURINE NUCLEOSIDE PERMEASE C285.05-RELATED"/>
    <property type="match status" value="1"/>
</dbReference>
<sequence length="435" mass="47912">MQLLRFLLATACPVFLFLIPRTRARPHPFATRAEERIAPKLMIISMWSPEADVWYDRLPDSGLGNLTSSCYHSPGLSMLFPSTCCIEGGAICIQTVGEGEINSAASLMALVLSPRFDLSKTYFLLAGIAGINPKQGTLGTVALAHYSVQVALQYEIDPRSLPSSFPTGYISYGRNQPHEYPFITYGTEVFELNARLQDEAYDLASKAELSDADGPRQYRSLYVRMGESYMAASRPPSVVKCDTATSDVYYSGSRLSEAFENTTSVWTNGTGVYCMSAQEDNALLEVLVRAAIEKIVDFERVIVLRSGMTLDLVLHENVLTTPGSNFDRAPHNRSDLEHLTDSQQNGFSIAIDNIFNAGVKIVEGIVENWDCKFKAGVKADNYVGDIFGSLGGEPDFGFGSLTRGERVAPDGKDTTLAMKEMDRRKILTQKSLRKV</sequence>
<comment type="caution">
    <text evidence="2">The sequence shown here is derived from an EMBL/GenBank/DDBJ whole genome shotgun (WGS) entry which is preliminary data.</text>
</comment>
<dbReference type="Proteomes" id="UP000277212">
    <property type="component" value="Unassembled WGS sequence"/>
</dbReference>
<dbReference type="GO" id="GO:0009116">
    <property type="term" value="P:nucleoside metabolic process"/>
    <property type="evidence" value="ECO:0007669"/>
    <property type="project" value="InterPro"/>
</dbReference>
<evidence type="ECO:0000313" key="2">
    <source>
        <dbReference type="EMBL" id="RMJ10541.1"/>
    </source>
</evidence>
<dbReference type="InterPro" id="IPR009486">
    <property type="entry name" value="Pur_nuclsid_perm"/>
</dbReference>
<feature type="chain" id="PRO_5018154870" description="Purine nucleoside permease" evidence="1">
    <location>
        <begin position="25"/>
        <end position="435"/>
    </location>
</feature>